<evidence type="ECO:0000256" key="8">
    <source>
        <dbReference type="ARBA" id="ARBA00031484"/>
    </source>
</evidence>
<dbReference type="OrthoDB" id="9791746at2"/>
<dbReference type="Proteomes" id="UP000193926">
    <property type="component" value="Unassembled WGS sequence"/>
</dbReference>
<keyword evidence="3" id="KW-0574">Periplasm</keyword>
<reference evidence="12 13" key="1">
    <citation type="submission" date="2014-03" db="EMBL/GenBank/DDBJ databases">
        <title>The draft genome sequence of Marivita geojedonensis KCTC 23882.</title>
        <authorList>
            <person name="Lai Q."/>
            <person name="Shao Z."/>
        </authorList>
    </citation>
    <scope>NUCLEOTIDE SEQUENCE [LARGE SCALE GENOMIC DNA]</scope>
    <source>
        <strain evidence="12 13">DPG-138</strain>
    </source>
</reference>
<dbReference type="Gene3D" id="3.10.50.40">
    <property type="match status" value="1"/>
</dbReference>
<proteinExistence type="predicted"/>
<evidence type="ECO:0000256" key="9">
    <source>
        <dbReference type="PROSITE-ProRule" id="PRU00278"/>
    </source>
</evidence>
<evidence type="ECO:0000256" key="3">
    <source>
        <dbReference type="ARBA" id="ARBA00022764"/>
    </source>
</evidence>
<dbReference type="InterPro" id="IPR015391">
    <property type="entry name" value="SurA_N"/>
</dbReference>
<dbReference type="AlphaFoldDB" id="A0A1X4NCV5"/>
<evidence type="ECO:0000256" key="2">
    <source>
        <dbReference type="ARBA" id="ARBA00022729"/>
    </source>
</evidence>
<dbReference type="InterPro" id="IPR046357">
    <property type="entry name" value="PPIase_dom_sf"/>
</dbReference>
<name>A0A1X4NCV5_9RHOB</name>
<evidence type="ECO:0000256" key="6">
    <source>
        <dbReference type="ARBA" id="ARBA00023235"/>
    </source>
</evidence>
<evidence type="ECO:0000256" key="7">
    <source>
        <dbReference type="ARBA" id="ARBA00030642"/>
    </source>
</evidence>
<feature type="chain" id="PRO_5010860980" description="Parvulin-like PPIase" evidence="10">
    <location>
        <begin position="30"/>
        <end position="409"/>
    </location>
</feature>
<dbReference type="STRING" id="1123756.MGEO_18695"/>
<evidence type="ECO:0000256" key="5">
    <source>
        <dbReference type="ARBA" id="ARBA00023186"/>
    </source>
</evidence>
<evidence type="ECO:0000313" key="12">
    <source>
        <dbReference type="EMBL" id="OSQ44649.1"/>
    </source>
</evidence>
<dbReference type="RefSeq" id="WP_085641268.1">
    <property type="nucleotide sequence ID" value="NZ_JFKC01000029.1"/>
</dbReference>
<dbReference type="Pfam" id="PF09312">
    <property type="entry name" value="SurA_N"/>
    <property type="match status" value="1"/>
</dbReference>
<gene>
    <name evidence="12" type="ORF">MGEO_18695</name>
</gene>
<keyword evidence="5" id="KW-0143">Chaperone</keyword>
<dbReference type="EMBL" id="JFKC01000029">
    <property type="protein sequence ID" value="OSQ44649.1"/>
    <property type="molecule type" value="Genomic_DNA"/>
</dbReference>
<dbReference type="InterPro" id="IPR050280">
    <property type="entry name" value="OMP_Chaperone_SurA"/>
</dbReference>
<dbReference type="Pfam" id="PF00639">
    <property type="entry name" value="Rotamase"/>
    <property type="match status" value="1"/>
</dbReference>
<keyword evidence="6 9" id="KW-0413">Isomerase</keyword>
<evidence type="ECO:0000256" key="10">
    <source>
        <dbReference type="SAM" id="SignalP"/>
    </source>
</evidence>
<dbReference type="InterPro" id="IPR027304">
    <property type="entry name" value="Trigger_fact/SurA_dom_sf"/>
</dbReference>
<dbReference type="PANTHER" id="PTHR47637:SF1">
    <property type="entry name" value="CHAPERONE SURA"/>
    <property type="match status" value="1"/>
</dbReference>
<accession>A0A1X4NCV5</accession>
<keyword evidence="4 9" id="KW-0697">Rotamase</keyword>
<keyword evidence="13" id="KW-1185">Reference proteome</keyword>
<dbReference type="PROSITE" id="PS50198">
    <property type="entry name" value="PPIC_PPIASE_2"/>
    <property type="match status" value="1"/>
</dbReference>
<comment type="caution">
    <text evidence="12">The sequence shown here is derived from an EMBL/GenBank/DDBJ whole genome shotgun (WGS) entry which is preliminary data.</text>
</comment>
<sequence>MQLLTTSIRKLSALALGVTLAFGPVTAEAQNLFAPAIRINDSVVTAYELQQRARMLTVLNAPGNPQDVAREQLIDDRLRIQAAEAAGIVPTPEEVLDGMEEFAQRANLTRDEFIQALEANGVAAQTFRDFVRAGLSWRLLVQARFTGRVNLSEAEIDRALGASGGSAVRVLLSEIIMPAPPPQAEAARERAERISQITSESEFSAQARRYSATASRGAGGRLPWQNLEDLPPVLRPLVLALAPGEVTDPIPIPNAIALFQLRGIEETGFTPPTYSAIEYAAYYMPGGRSDATLAQARVLQSKVDRCDDLYGVAKGQPEEVLERKALPPAEIPTDIAFELSKLDPGEVSTALTRSNGQTLVFLMLCGRTGEMSEDVDRDQFALGLRNQRLQSLAESYLSQLRADARIIEQ</sequence>
<evidence type="ECO:0000259" key="11">
    <source>
        <dbReference type="PROSITE" id="PS50198"/>
    </source>
</evidence>
<feature type="domain" description="PpiC" evidence="11">
    <location>
        <begin position="167"/>
        <end position="263"/>
    </location>
</feature>
<protein>
    <recommendedName>
        <fullName evidence="1">Parvulin-like PPIase</fullName>
    </recommendedName>
    <alternativeName>
        <fullName evidence="7">Peptidyl-prolyl cis-trans isomerase plp</fullName>
    </alternativeName>
    <alternativeName>
        <fullName evidence="8">Rotamase plp</fullName>
    </alternativeName>
</protein>
<organism evidence="12 13">
    <name type="scientific">Marivita geojedonensis</name>
    <dbReference type="NCBI Taxonomy" id="1123756"/>
    <lineage>
        <taxon>Bacteria</taxon>
        <taxon>Pseudomonadati</taxon>
        <taxon>Pseudomonadota</taxon>
        <taxon>Alphaproteobacteria</taxon>
        <taxon>Rhodobacterales</taxon>
        <taxon>Roseobacteraceae</taxon>
        <taxon>Marivita</taxon>
    </lineage>
</organism>
<keyword evidence="2 10" id="KW-0732">Signal</keyword>
<evidence type="ECO:0000313" key="13">
    <source>
        <dbReference type="Proteomes" id="UP000193926"/>
    </source>
</evidence>
<dbReference type="PANTHER" id="PTHR47637">
    <property type="entry name" value="CHAPERONE SURA"/>
    <property type="match status" value="1"/>
</dbReference>
<dbReference type="SUPFAM" id="SSF54534">
    <property type="entry name" value="FKBP-like"/>
    <property type="match status" value="1"/>
</dbReference>
<feature type="signal peptide" evidence="10">
    <location>
        <begin position="1"/>
        <end position="29"/>
    </location>
</feature>
<evidence type="ECO:0000256" key="4">
    <source>
        <dbReference type="ARBA" id="ARBA00023110"/>
    </source>
</evidence>
<evidence type="ECO:0000256" key="1">
    <source>
        <dbReference type="ARBA" id="ARBA00018370"/>
    </source>
</evidence>
<dbReference type="Gene3D" id="1.10.4030.10">
    <property type="entry name" value="Porin chaperone SurA, peptide-binding domain"/>
    <property type="match status" value="1"/>
</dbReference>
<dbReference type="GO" id="GO:0003755">
    <property type="term" value="F:peptidyl-prolyl cis-trans isomerase activity"/>
    <property type="evidence" value="ECO:0007669"/>
    <property type="project" value="UniProtKB-KW"/>
</dbReference>
<dbReference type="InterPro" id="IPR000297">
    <property type="entry name" value="PPIase_PpiC"/>
</dbReference>
<dbReference type="SUPFAM" id="SSF109998">
    <property type="entry name" value="Triger factor/SurA peptide-binding domain-like"/>
    <property type="match status" value="1"/>
</dbReference>